<protein>
    <submittedName>
        <fullName evidence="1">Uncharacterized protein</fullName>
    </submittedName>
</protein>
<accession>A0A4C1T195</accession>
<reference evidence="1 2" key="1">
    <citation type="journal article" date="2019" name="Commun. Biol.">
        <title>The bagworm genome reveals a unique fibroin gene that provides high tensile strength.</title>
        <authorList>
            <person name="Kono N."/>
            <person name="Nakamura H."/>
            <person name="Ohtoshi R."/>
            <person name="Tomita M."/>
            <person name="Numata K."/>
            <person name="Arakawa K."/>
        </authorList>
    </citation>
    <scope>NUCLEOTIDE SEQUENCE [LARGE SCALE GENOMIC DNA]</scope>
</reference>
<sequence>MELHKKLAFARSEGWRANREDPQRSQLAACVCRRHDNMTTTASPRRASRSPVAAPHAHALSDVYVECRDNDA</sequence>
<gene>
    <name evidence="1" type="ORF">EVAR_92135_1</name>
</gene>
<organism evidence="1 2">
    <name type="scientific">Eumeta variegata</name>
    <name type="common">Bagworm moth</name>
    <name type="synonym">Eumeta japonica</name>
    <dbReference type="NCBI Taxonomy" id="151549"/>
    <lineage>
        <taxon>Eukaryota</taxon>
        <taxon>Metazoa</taxon>
        <taxon>Ecdysozoa</taxon>
        <taxon>Arthropoda</taxon>
        <taxon>Hexapoda</taxon>
        <taxon>Insecta</taxon>
        <taxon>Pterygota</taxon>
        <taxon>Neoptera</taxon>
        <taxon>Endopterygota</taxon>
        <taxon>Lepidoptera</taxon>
        <taxon>Glossata</taxon>
        <taxon>Ditrysia</taxon>
        <taxon>Tineoidea</taxon>
        <taxon>Psychidae</taxon>
        <taxon>Oiketicinae</taxon>
        <taxon>Eumeta</taxon>
    </lineage>
</organism>
<comment type="caution">
    <text evidence="1">The sequence shown here is derived from an EMBL/GenBank/DDBJ whole genome shotgun (WGS) entry which is preliminary data.</text>
</comment>
<keyword evidence="2" id="KW-1185">Reference proteome</keyword>
<evidence type="ECO:0000313" key="1">
    <source>
        <dbReference type="EMBL" id="GBP07257.1"/>
    </source>
</evidence>
<proteinExistence type="predicted"/>
<dbReference type="AlphaFoldDB" id="A0A4C1T195"/>
<dbReference type="Proteomes" id="UP000299102">
    <property type="component" value="Unassembled WGS sequence"/>
</dbReference>
<evidence type="ECO:0000313" key="2">
    <source>
        <dbReference type="Proteomes" id="UP000299102"/>
    </source>
</evidence>
<name>A0A4C1T195_EUMVA</name>
<dbReference type="EMBL" id="BGZK01000025">
    <property type="protein sequence ID" value="GBP07257.1"/>
    <property type="molecule type" value="Genomic_DNA"/>
</dbReference>